<reference evidence="2" key="1">
    <citation type="submission" date="2009-01" db="EMBL/GenBank/DDBJ databases">
        <title>Complete sequence of chromosome Cyanothece sp. PCC 7425.</title>
        <authorList>
            <consortium name="US DOE Joint Genome Institute"/>
            <person name="Lucas S."/>
            <person name="Copeland A."/>
            <person name="Lapidus A."/>
            <person name="Glavina del Rio T."/>
            <person name="Dalin E."/>
            <person name="Tice H."/>
            <person name="Bruce D."/>
            <person name="Goodwin L."/>
            <person name="Pitluck S."/>
            <person name="Sims D."/>
            <person name="Meineke L."/>
            <person name="Brettin T."/>
            <person name="Detter J.C."/>
            <person name="Han C."/>
            <person name="Larimer F."/>
            <person name="Land M."/>
            <person name="Hauser L."/>
            <person name="Kyrpides N."/>
            <person name="Ovchinnikova G."/>
            <person name="Liberton M."/>
            <person name="Stoeckel J."/>
            <person name="Banerjee A."/>
            <person name="Singh A."/>
            <person name="Page L."/>
            <person name="Sato H."/>
            <person name="Zhao L."/>
            <person name="Sherman L."/>
            <person name="Pakrasi H."/>
            <person name="Richardson P."/>
        </authorList>
    </citation>
    <scope>NUCLEOTIDE SEQUENCE</scope>
    <source>
        <strain evidence="2">PCC 7425</strain>
    </source>
</reference>
<accession>B8HXD3</accession>
<dbReference type="PANTHER" id="PTHR46564:SF1">
    <property type="entry name" value="TRANSPOSASE"/>
    <property type="match status" value="1"/>
</dbReference>
<dbReference type="NCBIfam" id="NF033545">
    <property type="entry name" value="transpos_IS630"/>
    <property type="match status" value="1"/>
</dbReference>
<dbReference type="InterPro" id="IPR038717">
    <property type="entry name" value="Tc1-like_DDE_dom"/>
</dbReference>
<evidence type="ECO:0000313" key="2">
    <source>
        <dbReference type="EMBL" id="ACL44824.1"/>
    </source>
</evidence>
<dbReference type="PANTHER" id="PTHR46564">
    <property type="entry name" value="TRANSPOSASE"/>
    <property type="match status" value="1"/>
</dbReference>
<dbReference type="EMBL" id="CP001344">
    <property type="protein sequence ID" value="ACL44824.1"/>
    <property type="molecule type" value="Genomic_DNA"/>
</dbReference>
<dbReference type="Gene3D" id="3.30.420.10">
    <property type="entry name" value="Ribonuclease H-like superfamily/Ribonuclease H"/>
    <property type="match status" value="1"/>
</dbReference>
<dbReference type="InterPro" id="IPR047655">
    <property type="entry name" value="Transpos_IS630-like"/>
</dbReference>
<dbReference type="Pfam" id="PF13358">
    <property type="entry name" value="DDE_3"/>
    <property type="match status" value="1"/>
</dbReference>
<organism evidence="2">
    <name type="scientific">Cyanothece sp. (strain PCC 7425 / ATCC 29141)</name>
    <dbReference type="NCBI Taxonomy" id="395961"/>
    <lineage>
        <taxon>Bacteria</taxon>
        <taxon>Bacillati</taxon>
        <taxon>Cyanobacteriota</taxon>
        <taxon>Cyanophyceae</taxon>
        <taxon>Gomontiellales</taxon>
        <taxon>Cyanothecaceae</taxon>
        <taxon>Cyanothece</taxon>
    </lineage>
</organism>
<dbReference type="STRING" id="395961.Cyan7425_2467"/>
<feature type="domain" description="Tc1-like transposase DDE" evidence="1">
    <location>
        <begin position="19"/>
        <end position="159"/>
    </location>
</feature>
<protein>
    <submittedName>
        <fullName evidence="2">Transposase</fullName>
    </submittedName>
</protein>
<dbReference type="InterPro" id="IPR036397">
    <property type="entry name" value="RNaseH_sf"/>
</dbReference>
<dbReference type="GO" id="GO:0003676">
    <property type="term" value="F:nucleic acid binding"/>
    <property type="evidence" value="ECO:0007669"/>
    <property type="project" value="InterPro"/>
</dbReference>
<dbReference type="KEGG" id="cyn:Cyan7425_2467"/>
<dbReference type="AlphaFoldDB" id="B8HXD3"/>
<dbReference type="eggNOG" id="COG3335">
    <property type="taxonomic scope" value="Bacteria"/>
</dbReference>
<sequence>MQTQRVEFWQRIGEFLAQDLIFIDESGVDLALTRLHARAPKGKRAHGKRPSKRGKRVSILSAMSLQKVVTHCSLMGATDGLTFEAFIARKLVDKLWKEACVLMDRCSIHLGEEVRTLIEGAGAKLIFLPPYSPDFSPIENCFSKIKSILRSIEARSYPELAKAIEEAFSQVSVKDLRNWFTHCCYCASPD</sequence>
<proteinExistence type="predicted"/>
<gene>
    <name evidence="2" type="ordered locus">Cyan7425_2467</name>
</gene>
<evidence type="ECO:0000259" key="1">
    <source>
        <dbReference type="Pfam" id="PF13358"/>
    </source>
</evidence>
<dbReference type="HOGENOM" id="CLU_056788_10_0_3"/>
<name>B8HXD3_CYAP4</name>